<accession>A0A8X6Q600</accession>
<proteinExistence type="predicted"/>
<evidence type="ECO:0000313" key="2">
    <source>
        <dbReference type="Proteomes" id="UP000887013"/>
    </source>
</evidence>
<dbReference type="EMBL" id="BMAW01075519">
    <property type="protein sequence ID" value="GFT97398.1"/>
    <property type="molecule type" value="Genomic_DNA"/>
</dbReference>
<keyword evidence="2" id="KW-1185">Reference proteome</keyword>
<reference evidence="1" key="1">
    <citation type="submission" date="2020-08" db="EMBL/GenBank/DDBJ databases">
        <title>Multicomponent nature underlies the extraordinary mechanical properties of spider dragline silk.</title>
        <authorList>
            <person name="Kono N."/>
            <person name="Nakamura H."/>
            <person name="Mori M."/>
            <person name="Yoshida Y."/>
            <person name="Ohtoshi R."/>
            <person name="Malay A.D."/>
            <person name="Moran D.A.P."/>
            <person name="Tomita M."/>
            <person name="Numata K."/>
            <person name="Arakawa K."/>
        </authorList>
    </citation>
    <scope>NUCLEOTIDE SEQUENCE</scope>
</reference>
<evidence type="ECO:0000313" key="1">
    <source>
        <dbReference type="EMBL" id="GFT97398.1"/>
    </source>
</evidence>
<comment type="caution">
    <text evidence="1">The sequence shown here is derived from an EMBL/GenBank/DDBJ whole genome shotgun (WGS) entry which is preliminary data.</text>
</comment>
<gene>
    <name evidence="1" type="ORF">NPIL_502901</name>
</gene>
<sequence>MVLPRSYNPFDCKNISTTEKEAKKTLTIKRTKGDKEERYLKFLDFVREVDQEDTSSERNPISQLAKLGIRTMEMDGHYQGCCRLRGQIPGTPEIPGRTAPNVSGRGGGSVFQIHRSLTLNREIKGSLLNPGLPIRFVGLLCQVGHSLCLFLLEGCVFALQGKCAYVWLFTWSLLGAEETSFSGQDGALCSFFFVVDIIHIIFYSCYEAHDKSFFLKHWKYL</sequence>
<organism evidence="1 2">
    <name type="scientific">Nephila pilipes</name>
    <name type="common">Giant wood spider</name>
    <name type="synonym">Nephila maculata</name>
    <dbReference type="NCBI Taxonomy" id="299642"/>
    <lineage>
        <taxon>Eukaryota</taxon>
        <taxon>Metazoa</taxon>
        <taxon>Ecdysozoa</taxon>
        <taxon>Arthropoda</taxon>
        <taxon>Chelicerata</taxon>
        <taxon>Arachnida</taxon>
        <taxon>Araneae</taxon>
        <taxon>Araneomorphae</taxon>
        <taxon>Entelegynae</taxon>
        <taxon>Araneoidea</taxon>
        <taxon>Nephilidae</taxon>
        <taxon>Nephila</taxon>
    </lineage>
</organism>
<dbReference type="OrthoDB" id="6455265at2759"/>
<dbReference type="Proteomes" id="UP000887013">
    <property type="component" value="Unassembled WGS sequence"/>
</dbReference>
<protein>
    <submittedName>
        <fullName evidence="1">Uncharacterized protein</fullName>
    </submittedName>
</protein>
<dbReference type="AlphaFoldDB" id="A0A8X6Q600"/>
<name>A0A8X6Q600_NEPPI</name>